<comment type="subcellular location">
    <subcellularLocation>
        <location evidence="1">Cell envelope</location>
    </subcellularLocation>
</comment>
<evidence type="ECO:0000313" key="9">
    <source>
        <dbReference type="Proteomes" id="UP000640786"/>
    </source>
</evidence>
<dbReference type="PIRSF" id="PIRSF002741">
    <property type="entry name" value="MppA"/>
    <property type="match status" value="1"/>
</dbReference>
<keyword evidence="4 6" id="KW-0732">Signal</keyword>
<feature type="chain" id="PRO_5046974130" evidence="6">
    <location>
        <begin position="23"/>
        <end position="567"/>
    </location>
</feature>
<dbReference type="Proteomes" id="UP000640786">
    <property type="component" value="Unassembled WGS sequence"/>
</dbReference>
<evidence type="ECO:0000256" key="3">
    <source>
        <dbReference type="ARBA" id="ARBA00022448"/>
    </source>
</evidence>
<comment type="caution">
    <text evidence="8">The sequence shown here is derived from an EMBL/GenBank/DDBJ whole genome shotgun (WGS) entry which is preliminary data.</text>
</comment>
<protein>
    <submittedName>
        <fullName evidence="8">Peptide ABC transporter substrate-binding protein</fullName>
    </submittedName>
</protein>
<keyword evidence="3" id="KW-0813">Transport</keyword>
<evidence type="ECO:0000256" key="4">
    <source>
        <dbReference type="ARBA" id="ARBA00022729"/>
    </source>
</evidence>
<dbReference type="Gene3D" id="3.40.190.10">
    <property type="entry name" value="Periplasmic binding protein-like II"/>
    <property type="match status" value="1"/>
</dbReference>
<dbReference type="CDD" id="cd08504">
    <property type="entry name" value="PBP2_OppA"/>
    <property type="match status" value="1"/>
</dbReference>
<dbReference type="Pfam" id="PF00496">
    <property type="entry name" value="SBP_bac_5"/>
    <property type="match status" value="1"/>
</dbReference>
<evidence type="ECO:0000259" key="7">
    <source>
        <dbReference type="Pfam" id="PF00496"/>
    </source>
</evidence>
<dbReference type="InterPro" id="IPR039424">
    <property type="entry name" value="SBP_5"/>
</dbReference>
<dbReference type="Gene3D" id="3.10.105.10">
    <property type="entry name" value="Dipeptide-binding Protein, Domain 3"/>
    <property type="match status" value="1"/>
</dbReference>
<gene>
    <name evidence="8" type="ORF">H9650_00560</name>
</gene>
<evidence type="ECO:0000313" key="8">
    <source>
        <dbReference type="EMBL" id="MBD7942589.1"/>
    </source>
</evidence>
<dbReference type="PANTHER" id="PTHR30290">
    <property type="entry name" value="PERIPLASMIC BINDING COMPONENT OF ABC TRANSPORTER"/>
    <property type="match status" value="1"/>
</dbReference>
<feature type="compositionally biased region" description="Basic and acidic residues" evidence="5">
    <location>
        <begin position="27"/>
        <end position="46"/>
    </location>
</feature>
<keyword evidence="9" id="KW-1185">Reference proteome</keyword>
<dbReference type="RefSeq" id="WP_191696348.1">
    <property type="nucleotide sequence ID" value="NZ_JACSQO010000001.1"/>
</dbReference>
<organism evidence="8 9">
    <name type="scientific">Psychrobacillus faecigallinarum</name>
    <dbReference type="NCBI Taxonomy" id="2762235"/>
    <lineage>
        <taxon>Bacteria</taxon>
        <taxon>Bacillati</taxon>
        <taxon>Bacillota</taxon>
        <taxon>Bacilli</taxon>
        <taxon>Bacillales</taxon>
        <taxon>Bacillaceae</taxon>
        <taxon>Psychrobacillus</taxon>
    </lineage>
</organism>
<dbReference type="EMBL" id="JACSQO010000001">
    <property type="protein sequence ID" value="MBD7942589.1"/>
    <property type="molecule type" value="Genomic_DNA"/>
</dbReference>
<evidence type="ECO:0000256" key="1">
    <source>
        <dbReference type="ARBA" id="ARBA00004196"/>
    </source>
</evidence>
<evidence type="ECO:0000256" key="6">
    <source>
        <dbReference type="SAM" id="SignalP"/>
    </source>
</evidence>
<name>A0ABR8R489_9BACI</name>
<comment type="similarity">
    <text evidence="2">Belongs to the bacterial solute-binding protein 5 family.</text>
</comment>
<proteinExistence type="inferred from homology"/>
<feature type="domain" description="Solute-binding protein family 5" evidence="7">
    <location>
        <begin position="96"/>
        <end position="483"/>
    </location>
</feature>
<dbReference type="Gene3D" id="3.90.76.10">
    <property type="entry name" value="Dipeptide-binding Protein, Domain 1"/>
    <property type="match status" value="1"/>
</dbReference>
<accession>A0ABR8R489</accession>
<dbReference type="InterPro" id="IPR000914">
    <property type="entry name" value="SBP_5_dom"/>
</dbReference>
<evidence type="ECO:0000256" key="5">
    <source>
        <dbReference type="SAM" id="MobiDB-lite"/>
    </source>
</evidence>
<feature type="region of interest" description="Disordered" evidence="5">
    <location>
        <begin position="27"/>
        <end position="48"/>
    </location>
</feature>
<dbReference type="InterPro" id="IPR030678">
    <property type="entry name" value="Peptide/Ni-bd"/>
</dbReference>
<evidence type="ECO:0000256" key="2">
    <source>
        <dbReference type="ARBA" id="ARBA00005695"/>
    </source>
</evidence>
<dbReference type="SUPFAM" id="SSF53850">
    <property type="entry name" value="Periplasmic binding protein-like II"/>
    <property type="match status" value="1"/>
</dbReference>
<feature type="signal peptide" evidence="6">
    <location>
        <begin position="1"/>
        <end position="22"/>
    </location>
</feature>
<dbReference type="PANTHER" id="PTHR30290:SF10">
    <property type="entry name" value="PERIPLASMIC OLIGOPEPTIDE-BINDING PROTEIN-RELATED"/>
    <property type="match status" value="1"/>
</dbReference>
<sequence>MRKINRKLLCVFLLVLSILLVACNQEEKTESSTPKEPETTEGKDSGELDEAQELNLVAGAEIPSMDSVLADDAVSFNYLNNVMEGLYRLNQENIAVPAMAEGEPEVSEDGLTYTFKLRDAKWSNGTSVTANDFVFAWRRAIDPDTGSSYGPYMMQGLIKNATQISMGEMSKDELGVEAIDEKTLKVTLERPVPYFSSLMAFGTFYPQNEEYVTEMGSSYSSNSDSLIYNGPFVLTEWDGTGLSWSLEKNPNYWDAEVVQLDKINVDVIKETATSVNLYENGEKDRVGLSGEFALQYADHEEVLQELKPTIFYLKLNQERDGQKTALSNVKIRKAIAMSFNKEDLASVILANGSIPGDFLVPKGLTFDENQQDFREINGDMAKYNPEEATKLFAEGMAEEGLTELELELVGNDGELAQNMDEYLKAQMEGNLKGLTVKLIPVTFNVKLDKDAAQDYDIQSTGWAPDFQDPITFLELFVTGSPQNNMSYSNPELDKLIDQAKNELALEPEARWEALAKAEKIIMEEDAPIASMYQSGLMSLQKPYVHGIISHPFTGDYSYKWAYISGKE</sequence>
<reference evidence="8 9" key="1">
    <citation type="submission" date="2020-08" db="EMBL/GenBank/DDBJ databases">
        <title>A Genomic Blueprint of the Chicken Gut Microbiome.</title>
        <authorList>
            <person name="Gilroy R."/>
            <person name="Ravi A."/>
            <person name="Getino M."/>
            <person name="Pursley I."/>
            <person name="Horton D.L."/>
            <person name="Alikhan N.-F."/>
            <person name="Baker D."/>
            <person name="Gharbi K."/>
            <person name="Hall N."/>
            <person name="Watson M."/>
            <person name="Adriaenssens E.M."/>
            <person name="Foster-Nyarko E."/>
            <person name="Jarju S."/>
            <person name="Secka A."/>
            <person name="Antonio M."/>
            <person name="Oren A."/>
            <person name="Chaudhuri R."/>
            <person name="La Ragione R.M."/>
            <person name="Hildebrand F."/>
            <person name="Pallen M.J."/>
        </authorList>
    </citation>
    <scope>NUCLEOTIDE SEQUENCE [LARGE SCALE GENOMIC DNA]</scope>
    <source>
        <strain evidence="8 9">Sa2BUA9</strain>
    </source>
</reference>
<dbReference type="PROSITE" id="PS51257">
    <property type="entry name" value="PROKAR_LIPOPROTEIN"/>
    <property type="match status" value="1"/>
</dbReference>